<gene>
    <name evidence="5" type="ORF">GH811_05290</name>
</gene>
<comment type="caution">
    <text evidence="5">The sequence shown here is derived from an EMBL/GenBank/DDBJ whole genome shotgun (WGS) entry which is preliminary data.</text>
</comment>
<dbReference type="InterPro" id="IPR017900">
    <property type="entry name" value="4Fe4S_Fe_S_CS"/>
</dbReference>
<evidence type="ECO:0000256" key="3">
    <source>
        <dbReference type="ARBA" id="ARBA00023014"/>
    </source>
</evidence>
<proteinExistence type="predicted"/>
<sequence>MVHLDKIGNSIDCEGKMDFKSANLVYFTGTGGTARVADAFERSFKERSITVQRTELKGGTIPVVFGDVLVLLFPVYAFNAPKPIVEWLEKIPPVEGRPAVVVSVSGGGEISPNTACRTATIRHLEKKGYNVIYEKMVVMPSNFLVGFDESLCAMVLHATPVIVDKVVVEIMAGKRHRTAPYGIDRIASKLGYFEVLGGSFFGRRLKVNDKCVDCGWCEKLCPRDNIKIIDGKHIFGNDCVICLRCVYGCPQGAIEPGFGKFVVLPEGYNLSKVENRMDHLTVYPRISQATSHASLRGVRDYLIESNCFKL</sequence>
<protein>
    <recommendedName>
        <fullName evidence="4">4Fe-4S ferredoxin-type domain-containing protein</fullName>
    </recommendedName>
</protein>
<feature type="domain" description="4Fe-4S ferredoxin-type" evidence="4">
    <location>
        <begin position="203"/>
        <end position="231"/>
    </location>
</feature>
<dbReference type="Gene3D" id="3.30.70.20">
    <property type="match status" value="1"/>
</dbReference>
<keyword evidence="1" id="KW-0479">Metal-binding</keyword>
<dbReference type="SUPFAM" id="SSF54862">
    <property type="entry name" value="4Fe-4S ferredoxins"/>
    <property type="match status" value="1"/>
</dbReference>
<name>A0ABR6YV02_9FIRM</name>
<evidence type="ECO:0000256" key="1">
    <source>
        <dbReference type="ARBA" id="ARBA00022723"/>
    </source>
</evidence>
<keyword evidence="3" id="KW-0411">Iron-sulfur</keyword>
<dbReference type="InterPro" id="IPR047964">
    <property type="entry name" value="EFR1-like"/>
</dbReference>
<dbReference type="SUPFAM" id="SSF52218">
    <property type="entry name" value="Flavoproteins"/>
    <property type="match status" value="1"/>
</dbReference>
<evidence type="ECO:0000313" key="6">
    <source>
        <dbReference type="Proteomes" id="UP000622405"/>
    </source>
</evidence>
<keyword evidence="6" id="KW-1185">Reference proteome</keyword>
<organism evidence="5 6">
    <name type="scientific">Acetobacterium malicum</name>
    <dbReference type="NCBI Taxonomy" id="52692"/>
    <lineage>
        <taxon>Bacteria</taxon>
        <taxon>Bacillati</taxon>
        <taxon>Bacillota</taxon>
        <taxon>Clostridia</taxon>
        <taxon>Eubacteriales</taxon>
        <taxon>Eubacteriaceae</taxon>
        <taxon>Acetobacterium</taxon>
    </lineage>
</organism>
<dbReference type="Gene3D" id="3.40.50.360">
    <property type="match status" value="1"/>
</dbReference>
<feature type="domain" description="4Fe-4S ferredoxin-type" evidence="4">
    <location>
        <begin position="237"/>
        <end position="259"/>
    </location>
</feature>
<dbReference type="InterPro" id="IPR017896">
    <property type="entry name" value="4Fe4S_Fe-S-bd"/>
</dbReference>
<dbReference type="Pfam" id="PF00037">
    <property type="entry name" value="Fer4"/>
    <property type="match status" value="1"/>
</dbReference>
<dbReference type="NCBIfam" id="NF038196">
    <property type="entry name" value="ferrodoxin_EFR1"/>
    <property type="match status" value="1"/>
</dbReference>
<dbReference type="Proteomes" id="UP000622405">
    <property type="component" value="Unassembled WGS sequence"/>
</dbReference>
<dbReference type="EMBL" id="WJBE01000003">
    <property type="protein sequence ID" value="MBC3899027.1"/>
    <property type="molecule type" value="Genomic_DNA"/>
</dbReference>
<dbReference type="InterPro" id="IPR029039">
    <property type="entry name" value="Flavoprotein-like_sf"/>
</dbReference>
<evidence type="ECO:0000313" key="5">
    <source>
        <dbReference type="EMBL" id="MBC3899027.1"/>
    </source>
</evidence>
<accession>A0ABR6YV02</accession>
<evidence type="ECO:0000259" key="4">
    <source>
        <dbReference type="PROSITE" id="PS51379"/>
    </source>
</evidence>
<dbReference type="PROSITE" id="PS51379">
    <property type="entry name" value="4FE4S_FER_2"/>
    <property type="match status" value="2"/>
</dbReference>
<evidence type="ECO:0000256" key="2">
    <source>
        <dbReference type="ARBA" id="ARBA00023004"/>
    </source>
</evidence>
<dbReference type="PROSITE" id="PS00198">
    <property type="entry name" value="4FE4S_FER_1"/>
    <property type="match status" value="2"/>
</dbReference>
<keyword evidence="2" id="KW-0408">Iron</keyword>
<reference evidence="5 6" key="1">
    <citation type="journal article" date="2020" name="mSystems">
        <title>Defining Genomic and Predicted Metabolic Features of the Acetobacterium Genus.</title>
        <authorList>
            <person name="Ross D.E."/>
            <person name="Marshall C.W."/>
            <person name="Gulliver D."/>
            <person name="May H.D."/>
            <person name="Norman R.S."/>
        </authorList>
    </citation>
    <scope>NUCLEOTIDE SEQUENCE [LARGE SCALE GENOMIC DNA]</scope>
    <source>
        <strain evidence="5 6">DSM 4132</strain>
    </source>
</reference>